<dbReference type="EMBL" id="CP001643">
    <property type="protein sequence ID" value="ACU84513.1"/>
    <property type="molecule type" value="Genomic_DNA"/>
</dbReference>
<dbReference type="PATRIC" id="fig|446465.5.peg.637"/>
<dbReference type="PANTHER" id="PTHR11364:SF27">
    <property type="entry name" value="SULFURTRANSFERASE"/>
    <property type="match status" value="1"/>
</dbReference>
<dbReference type="OrthoDB" id="9770030at2"/>
<dbReference type="STRING" id="446465.Bfae_06480"/>
<dbReference type="Gene3D" id="3.40.250.10">
    <property type="entry name" value="Rhodanese-like domain"/>
    <property type="match status" value="2"/>
</dbReference>
<dbReference type="GO" id="GO:0004792">
    <property type="term" value="F:thiosulfate-cyanide sulfurtransferase activity"/>
    <property type="evidence" value="ECO:0007669"/>
    <property type="project" value="InterPro"/>
</dbReference>
<dbReference type="eggNOG" id="COG2897">
    <property type="taxonomic scope" value="Bacteria"/>
</dbReference>
<organism evidence="5 6">
    <name type="scientific">Brachybacterium faecium (strain ATCC 43885 / DSM 4810 / JCM 11609 / LMG 19847 / NBRC 14762 / NCIMB 9860 / 6-10)</name>
    <dbReference type="NCBI Taxonomy" id="446465"/>
    <lineage>
        <taxon>Bacteria</taxon>
        <taxon>Bacillati</taxon>
        <taxon>Actinomycetota</taxon>
        <taxon>Actinomycetes</taxon>
        <taxon>Micrococcales</taxon>
        <taxon>Dermabacteraceae</taxon>
        <taxon>Brachybacterium</taxon>
    </lineage>
</organism>
<feature type="domain" description="Rhodanese" evidence="4">
    <location>
        <begin position="52"/>
        <end position="166"/>
    </location>
</feature>
<feature type="domain" description="Rhodanese" evidence="4">
    <location>
        <begin position="193"/>
        <end position="305"/>
    </location>
</feature>
<accession>C7MI87</accession>
<dbReference type="Proteomes" id="UP000001919">
    <property type="component" value="Chromosome"/>
</dbReference>
<evidence type="ECO:0000313" key="6">
    <source>
        <dbReference type="Proteomes" id="UP000001919"/>
    </source>
</evidence>
<feature type="region of interest" description="Disordered" evidence="3">
    <location>
        <begin position="1"/>
        <end position="34"/>
    </location>
</feature>
<dbReference type="PROSITE" id="PS50206">
    <property type="entry name" value="RHODANESE_3"/>
    <property type="match status" value="2"/>
</dbReference>
<dbReference type="KEGG" id="bfa:Bfae_06480"/>
<dbReference type="InterPro" id="IPR001763">
    <property type="entry name" value="Rhodanese-like_dom"/>
</dbReference>
<gene>
    <name evidence="5" type="ordered locus">Bfae_06480</name>
</gene>
<protein>
    <submittedName>
        <fullName evidence="5">Rhodanese-related sulfurtransferase</fullName>
    </submittedName>
</protein>
<sequence>MTSASSAPHPSSRSERGSSAPAAPSAGPAPAALPPLLDTAQLHALREDAAAGGRALHLLDVRWALDGSKGHDTYLAGHLPGAVYLDLDTELAAPARPDAGRHPLPEPEDFAASLRRAGVTEGAAIVAYDDTTGAPAGRLVWMLRALGHDAAVLNGGLAAWDGPLSTEPVSPEPGDVTARPWPAGRVATADEVAAGEALVVDARAPERYRGEVEPMDPRAGHVPGAVNLPFAGNLDGEGRFMDPQELRRRFEAAGVSEERETIVYCGSGITATHDLLALESAGFTRLRLFPGSWSQWSAQESRPVAVGPNP</sequence>
<evidence type="ECO:0000256" key="1">
    <source>
        <dbReference type="ARBA" id="ARBA00022679"/>
    </source>
</evidence>
<dbReference type="Pfam" id="PF00581">
    <property type="entry name" value="Rhodanese"/>
    <property type="match status" value="2"/>
</dbReference>
<dbReference type="InterPro" id="IPR001307">
    <property type="entry name" value="Thiosulphate_STrfase_CS"/>
</dbReference>
<dbReference type="CDD" id="cd01449">
    <property type="entry name" value="TST_Repeat_2"/>
    <property type="match status" value="1"/>
</dbReference>
<dbReference type="HOGENOM" id="CLU_031618_0_0_11"/>
<keyword evidence="1 5" id="KW-0808">Transferase</keyword>
<reference evidence="5 6" key="1">
    <citation type="journal article" date="2009" name="Stand. Genomic Sci.">
        <title>Complete genome sequence of Brachybacterium faecium type strain (Schefferle 6-10).</title>
        <authorList>
            <person name="Lapidus A."/>
            <person name="Pukall R."/>
            <person name="Labuttii K."/>
            <person name="Copeland A."/>
            <person name="Del Rio T.G."/>
            <person name="Nolan M."/>
            <person name="Chen F."/>
            <person name="Lucas S."/>
            <person name="Tice H."/>
            <person name="Cheng J.F."/>
            <person name="Bruce D."/>
            <person name="Goodwin L."/>
            <person name="Pitluck S."/>
            <person name="Rohde M."/>
            <person name="Goker M."/>
            <person name="Pati A."/>
            <person name="Ivanova N."/>
            <person name="Mavrommatis K."/>
            <person name="Chen A."/>
            <person name="Palaniappan K."/>
            <person name="D'haeseleer P."/>
            <person name="Chain P."/>
            <person name="Bristow J."/>
            <person name="Eisen J.A."/>
            <person name="Markowitz V."/>
            <person name="Hugenholtz P."/>
            <person name="Kyrpides N.C."/>
            <person name="Klenk H.P."/>
        </authorList>
    </citation>
    <scope>NUCLEOTIDE SEQUENCE [LARGE SCALE GENOMIC DNA]</scope>
    <source>
        <strain evidence="6">ATCC 43885 / DSM 4810 / JCM 11609 / LMG 19847 / NBRC 14762 / NCIMB 9860 / 6-10</strain>
    </source>
</reference>
<proteinExistence type="predicted"/>
<evidence type="ECO:0000256" key="2">
    <source>
        <dbReference type="ARBA" id="ARBA00022737"/>
    </source>
</evidence>
<keyword evidence="6" id="KW-1185">Reference proteome</keyword>
<dbReference type="CDD" id="cd01448">
    <property type="entry name" value="TST_Repeat_1"/>
    <property type="match status" value="1"/>
</dbReference>
<evidence type="ECO:0000256" key="3">
    <source>
        <dbReference type="SAM" id="MobiDB-lite"/>
    </source>
</evidence>
<dbReference type="InterPro" id="IPR036873">
    <property type="entry name" value="Rhodanese-like_dom_sf"/>
</dbReference>
<dbReference type="PANTHER" id="PTHR11364">
    <property type="entry name" value="THIOSULFATE SULFERTANSFERASE"/>
    <property type="match status" value="1"/>
</dbReference>
<dbReference type="InterPro" id="IPR045078">
    <property type="entry name" value="TST/MPST-like"/>
</dbReference>
<dbReference type="AlphaFoldDB" id="C7MI87"/>
<dbReference type="PROSITE" id="PS00380">
    <property type="entry name" value="RHODANESE_1"/>
    <property type="match status" value="1"/>
</dbReference>
<dbReference type="SUPFAM" id="SSF52821">
    <property type="entry name" value="Rhodanese/Cell cycle control phosphatase"/>
    <property type="match status" value="2"/>
</dbReference>
<evidence type="ECO:0000313" key="5">
    <source>
        <dbReference type="EMBL" id="ACU84513.1"/>
    </source>
</evidence>
<keyword evidence="2" id="KW-0677">Repeat</keyword>
<evidence type="ECO:0000259" key="4">
    <source>
        <dbReference type="PROSITE" id="PS50206"/>
    </source>
</evidence>
<dbReference type="SMART" id="SM00450">
    <property type="entry name" value="RHOD"/>
    <property type="match status" value="2"/>
</dbReference>
<name>C7MI87_BRAFD</name>